<dbReference type="SUPFAM" id="SSF46689">
    <property type="entry name" value="Homeodomain-like"/>
    <property type="match status" value="1"/>
</dbReference>
<evidence type="ECO:0008006" key="3">
    <source>
        <dbReference type="Google" id="ProtNLM"/>
    </source>
</evidence>
<dbReference type="InterPro" id="IPR009057">
    <property type="entry name" value="Homeodomain-like_sf"/>
</dbReference>
<gene>
    <name evidence="1" type="ORF">DPRO_3708</name>
</gene>
<accession>A0A2C8FCX0</accession>
<dbReference type="EMBL" id="LT907975">
    <property type="protein sequence ID" value="SOB60624.1"/>
    <property type="molecule type" value="Genomic_DNA"/>
</dbReference>
<dbReference type="RefSeq" id="WP_097013323.1">
    <property type="nucleotide sequence ID" value="NZ_LT907975.1"/>
</dbReference>
<dbReference type="AlphaFoldDB" id="A0A2C8FCX0"/>
<dbReference type="KEGG" id="pprf:DPRO_3708"/>
<proteinExistence type="predicted"/>
<sequence length="72" mass="8135">MKFHELRDLIGEESATKLCEMYGGCQEKIPKPPRTERNAQIMRMFKGDVPRKTIAAAFGLNYSTVCKIISKG</sequence>
<organism evidence="1 2">
    <name type="scientific">Pseudodesulfovibrio profundus</name>
    <dbReference type="NCBI Taxonomy" id="57320"/>
    <lineage>
        <taxon>Bacteria</taxon>
        <taxon>Pseudomonadati</taxon>
        <taxon>Thermodesulfobacteriota</taxon>
        <taxon>Desulfovibrionia</taxon>
        <taxon>Desulfovibrionales</taxon>
        <taxon>Desulfovibrionaceae</taxon>
    </lineage>
</organism>
<reference evidence="2" key="1">
    <citation type="submission" date="2017-09" db="EMBL/GenBank/DDBJ databases">
        <authorList>
            <person name="Regsiter A."/>
            <person name="William W."/>
        </authorList>
    </citation>
    <scope>NUCLEOTIDE SEQUENCE [LARGE SCALE GENOMIC DNA]</scope>
    <source>
        <strain evidence="2">500-1</strain>
    </source>
</reference>
<dbReference type="Proteomes" id="UP000219215">
    <property type="component" value="Chromosome DPRO"/>
</dbReference>
<name>A0A2C8FCX0_9BACT</name>
<evidence type="ECO:0000313" key="2">
    <source>
        <dbReference type="Proteomes" id="UP000219215"/>
    </source>
</evidence>
<keyword evidence="2" id="KW-1185">Reference proteome</keyword>
<protein>
    <recommendedName>
        <fullName evidence="3">Mor transcription activator domain-containing protein</fullName>
    </recommendedName>
</protein>
<evidence type="ECO:0000313" key="1">
    <source>
        <dbReference type="EMBL" id="SOB60624.1"/>
    </source>
</evidence>